<dbReference type="InterPro" id="IPR015422">
    <property type="entry name" value="PyrdxlP-dep_Trfase_small"/>
</dbReference>
<dbReference type="InterPro" id="IPR005861">
    <property type="entry name" value="HisP_aminotrans"/>
</dbReference>
<gene>
    <name evidence="12 14" type="primary">hisC</name>
    <name evidence="14" type="ORF">NEE14_003230</name>
</gene>
<evidence type="ECO:0000313" key="15">
    <source>
        <dbReference type="Proteomes" id="UP001320603"/>
    </source>
</evidence>
<evidence type="ECO:0000256" key="6">
    <source>
        <dbReference type="ARBA" id="ARBA00022576"/>
    </source>
</evidence>
<dbReference type="SUPFAM" id="SSF53383">
    <property type="entry name" value="PLP-dependent transferases"/>
    <property type="match status" value="1"/>
</dbReference>
<comment type="subunit">
    <text evidence="5 12">Homodimer.</text>
</comment>
<dbReference type="InterPro" id="IPR015424">
    <property type="entry name" value="PyrdxlP-dep_Trfase"/>
</dbReference>
<accession>A0ABZ2IR14</accession>
<dbReference type="Gene3D" id="3.40.640.10">
    <property type="entry name" value="Type I PLP-dependent aspartate aminotransferase-like (Major domain)"/>
    <property type="match status" value="1"/>
</dbReference>
<keyword evidence="7 12" id="KW-0028">Amino-acid biosynthesis</keyword>
<feature type="domain" description="Aminotransferase class I/classII large" evidence="13">
    <location>
        <begin position="47"/>
        <end position="345"/>
    </location>
</feature>
<comment type="pathway">
    <text evidence="3">Lipid metabolism.</text>
</comment>
<dbReference type="GO" id="GO:0004400">
    <property type="term" value="F:histidinol-phosphate transaminase activity"/>
    <property type="evidence" value="ECO:0007669"/>
    <property type="project" value="UniProtKB-EC"/>
</dbReference>
<evidence type="ECO:0000256" key="7">
    <source>
        <dbReference type="ARBA" id="ARBA00022605"/>
    </source>
</evidence>
<keyword evidence="10 12" id="KW-0368">Histidine biosynthesis</keyword>
<dbReference type="Gene3D" id="3.90.1150.10">
    <property type="entry name" value="Aspartate Aminotransferase, domain 1"/>
    <property type="match status" value="1"/>
</dbReference>
<evidence type="ECO:0000256" key="12">
    <source>
        <dbReference type="HAMAP-Rule" id="MF_01023"/>
    </source>
</evidence>
<evidence type="ECO:0000256" key="1">
    <source>
        <dbReference type="ARBA" id="ARBA00001933"/>
    </source>
</evidence>
<dbReference type="CDD" id="cd00609">
    <property type="entry name" value="AAT_like"/>
    <property type="match status" value="1"/>
</dbReference>
<evidence type="ECO:0000259" key="13">
    <source>
        <dbReference type="Pfam" id="PF00155"/>
    </source>
</evidence>
<comment type="cofactor">
    <cofactor evidence="1 12">
        <name>pyridoxal 5'-phosphate</name>
        <dbReference type="ChEBI" id="CHEBI:597326"/>
    </cofactor>
</comment>
<protein>
    <recommendedName>
        <fullName evidence="12">Histidinol-phosphate aminotransferase</fullName>
        <ecNumber evidence="12">2.6.1.9</ecNumber>
    </recommendedName>
    <alternativeName>
        <fullName evidence="12">Imidazole acetol-phosphate transaminase</fullName>
    </alternativeName>
</protein>
<evidence type="ECO:0000256" key="10">
    <source>
        <dbReference type="ARBA" id="ARBA00023102"/>
    </source>
</evidence>
<feature type="modified residue" description="N6-(pyridoxal phosphate)lysine" evidence="12">
    <location>
        <position position="210"/>
    </location>
</feature>
<evidence type="ECO:0000256" key="9">
    <source>
        <dbReference type="ARBA" id="ARBA00022898"/>
    </source>
</evidence>
<sequence length="348" mass="39105">MSTNKTFDVNAWVRPNIRAMQPYSSARDEFHGTASVFLDANENPYNAPYNRYPDPMQWRLKEKVAEIKGVPKECILLGNGSDEPIDLILRAFCEPGKECMLTVDPTYGMYQVAAEINNVTCRKVKLTSDFQIDMPAFLSQIDDTVKAIYLCSPNNPTGNSLNRKDIYQILDTFKGIVVVDEAYIDFSSLPSYTKDLSKYPNLVVFQTLSKAWGAAGIRLGMAFASPEIISVLNKIKYPYNVNQLTQEKALEILNNQETMKSQLTLILSERTRLQQELTAIPCVRKIYPTDANFILVDVGDADTVYQKLVDQGIIVRNRNKVVLCAGCLRITVGTEEENTALLNALKTM</sequence>
<keyword evidence="8 12" id="KW-0808">Transferase</keyword>
<evidence type="ECO:0000256" key="2">
    <source>
        <dbReference type="ARBA" id="ARBA00005011"/>
    </source>
</evidence>
<evidence type="ECO:0000256" key="11">
    <source>
        <dbReference type="ARBA" id="ARBA00047481"/>
    </source>
</evidence>
<dbReference type="RefSeq" id="WP_251966404.1">
    <property type="nucleotide sequence ID" value="NZ_CP146284.1"/>
</dbReference>
<dbReference type="PANTHER" id="PTHR42885">
    <property type="entry name" value="HISTIDINOL-PHOSPHATE AMINOTRANSFERASE-RELATED"/>
    <property type="match status" value="1"/>
</dbReference>
<dbReference type="InterPro" id="IPR015421">
    <property type="entry name" value="PyrdxlP-dep_Trfase_major"/>
</dbReference>
<name>A0ABZ2IR14_9BACT</name>
<dbReference type="InterPro" id="IPR001917">
    <property type="entry name" value="Aminotrans_II_pyridoxalP_BS"/>
</dbReference>
<dbReference type="PROSITE" id="PS00599">
    <property type="entry name" value="AA_TRANSFER_CLASS_2"/>
    <property type="match status" value="1"/>
</dbReference>
<dbReference type="InterPro" id="IPR004839">
    <property type="entry name" value="Aminotransferase_I/II_large"/>
</dbReference>
<evidence type="ECO:0000256" key="3">
    <source>
        <dbReference type="ARBA" id="ARBA00005189"/>
    </source>
</evidence>
<keyword evidence="6 12" id="KW-0032">Aminotransferase</keyword>
<reference evidence="14 15" key="1">
    <citation type="submission" date="2024-02" db="EMBL/GenBank/DDBJ databases">
        <title>Whole genome sequencing of Parabacteroides sp. AD58.</title>
        <authorList>
            <person name="Chaplin A.V."/>
            <person name="Pikina A.P."/>
            <person name="Sokolova S.R."/>
            <person name="Korostin D.O."/>
            <person name="Efimov B.A."/>
        </authorList>
    </citation>
    <scope>NUCLEOTIDE SEQUENCE [LARGE SCALE GENOMIC DNA]</scope>
    <source>
        <strain evidence="14 15">AD58</strain>
    </source>
</reference>
<dbReference type="PANTHER" id="PTHR42885:SF2">
    <property type="entry name" value="HISTIDINOL-PHOSPHATE AMINOTRANSFERASE"/>
    <property type="match status" value="1"/>
</dbReference>
<evidence type="ECO:0000256" key="8">
    <source>
        <dbReference type="ARBA" id="ARBA00022679"/>
    </source>
</evidence>
<proteinExistence type="inferred from homology"/>
<organism evidence="14 15">
    <name type="scientific">Parabacteroides absconsus</name>
    <dbReference type="NCBI Taxonomy" id="2951805"/>
    <lineage>
        <taxon>Bacteria</taxon>
        <taxon>Pseudomonadati</taxon>
        <taxon>Bacteroidota</taxon>
        <taxon>Bacteroidia</taxon>
        <taxon>Bacteroidales</taxon>
        <taxon>Tannerellaceae</taxon>
        <taxon>Parabacteroides</taxon>
    </lineage>
</organism>
<dbReference type="EC" id="2.6.1.9" evidence="12"/>
<keyword evidence="9 12" id="KW-0663">Pyridoxal phosphate</keyword>
<comment type="catalytic activity">
    <reaction evidence="11 12">
        <text>L-histidinol phosphate + 2-oxoglutarate = 3-(imidazol-4-yl)-2-oxopropyl phosphate + L-glutamate</text>
        <dbReference type="Rhea" id="RHEA:23744"/>
        <dbReference type="ChEBI" id="CHEBI:16810"/>
        <dbReference type="ChEBI" id="CHEBI:29985"/>
        <dbReference type="ChEBI" id="CHEBI:57766"/>
        <dbReference type="ChEBI" id="CHEBI:57980"/>
        <dbReference type="EC" id="2.6.1.9"/>
    </reaction>
</comment>
<evidence type="ECO:0000256" key="5">
    <source>
        <dbReference type="ARBA" id="ARBA00011738"/>
    </source>
</evidence>
<dbReference type="HAMAP" id="MF_01023">
    <property type="entry name" value="HisC_aminotrans_2"/>
    <property type="match status" value="1"/>
</dbReference>
<dbReference type="EMBL" id="CP146284">
    <property type="protein sequence ID" value="WWV67017.1"/>
    <property type="molecule type" value="Genomic_DNA"/>
</dbReference>
<evidence type="ECO:0000313" key="14">
    <source>
        <dbReference type="EMBL" id="WWV67017.1"/>
    </source>
</evidence>
<dbReference type="Proteomes" id="UP001320603">
    <property type="component" value="Chromosome"/>
</dbReference>
<dbReference type="NCBIfam" id="TIGR01141">
    <property type="entry name" value="hisC"/>
    <property type="match status" value="1"/>
</dbReference>
<evidence type="ECO:0000256" key="4">
    <source>
        <dbReference type="ARBA" id="ARBA00007970"/>
    </source>
</evidence>
<keyword evidence="15" id="KW-1185">Reference proteome</keyword>
<comment type="pathway">
    <text evidence="2 12">Amino-acid biosynthesis; L-histidine biosynthesis; L-histidine from 5-phospho-alpha-D-ribose 1-diphosphate: step 7/9.</text>
</comment>
<comment type="similarity">
    <text evidence="4 12">Belongs to the class-II pyridoxal-phosphate-dependent aminotransferase family. Histidinol-phosphate aminotransferase subfamily.</text>
</comment>
<dbReference type="Pfam" id="PF00155">
    <property type="entry name" value="Aminotran_1_2"/>
    <property type="match status" value="1"/>
</dbReference>